<keyword evidence="1" id="KW-0378">Hydrolase</keyword>
<evidence type="ECO:0000313" key="2">
    <source>
        <dbReference type="Proteomes" id="UP000190130"/>
    </source>
</evidence>
<dbReference type="InterPro" id="IPR006356">
    <property type="entry name" value="HAD-SF_hydro_IIA_hyp3"/>
</dbReference>
<dbReference type="GO" id="GO:0016791">
    <property type="term" value="F:phosphatase activity"/>
    <property type="evidence" value="ECO:0007669"/>
    <property type="project" value="TreeGrafter"/>
</dbReference>
<dbReference type="NCBIfam" id="TIGR01460">
    <property type="entry name" value="HAD-SF-IIA"/>
    <property type="match status" value="1"/>
</dbReference>
<dbReference type="Gene3D" id="3.40.50.1000">
    <property type="entry name" value="HAD superfamily/HAD-like"/>
    <property type="match status" value="2"/>
</dbReference>
<dbReference type="RefSeq" id="WP_079591356.1">
    <property type="nucleotide sequence ID" value="NZ_FUYX01000004.1"/>
</dbReference>
<reference evidence="1 2" key="1">
    <citation type="submission" date="2017-02" db="EMBL/GenBank/DDBJ databases">
        <authorList>
            <person name="Peterson S.W."/>
        </authorList>
    </citation>
    <scope>NUCLEOTIDE SEQUENCE [LARGE SCALE GENOMIC DNA]</scope>
    <source>
        <strain evidence="1 2">DSM 9653</strain>
    </source>
</reference>
<dbReference type="InterPro" id="IPR023214">
    <property type="entry name" value="HAD_sf"/>
</dbReference>
<dbReference type="InterPro" id="IPR036412">
    <property type="entry name" value="HAD-like_sf"/>
</dbReference>
<dbReference type="Proteomes" id="UP000190130">
    <property type="component" value="Unassembled WGS sequence"/>
</dbReference>
<organism evidence="1 2">
    <name type="scientific">Bosea thiooxidans</name>
    <dbReference type="NCBI Taxonomy" id="53254"/>
    <lineage>
        <taxon>Bacteria</taxon>
        <taxon>Pseudomonadati</taxon>
        <taxon>Pseudomonadota</taxon>
        <taxon>Alphaproteobacteria</taxon>
        <taxon>Hyphomicrobiales</taxon>
        <taxon>Boseaceae</taxon>
        <taxon>Bosea</taxon>
    </lineage>
</organism>
<dbReference type="Pfam" id="PF13344">
    <property type="entry name" value="Hydrolase_6"/>
    <property type="match status" value="1"/>
</dbReference>
<dbReference type="PANTHER" id="PTHR19288">
    <property type="entry name" value="4-NITROPHENYLPHOSPHATASE-RELATED"/>
    <property type="match status" value="1"/>
</dbReference>
<dbReference type="PANTHER" id="PTHR19288:SF90">
    <property type="entry name" value="OS08G0542600 PROTEIN"/>
    <property type="match status" value="1"/>
</dbReference>
<protein>
    <submittedName>
        <fullName evidence="1">HAD-superfamily class IIA hydrolase, TIGR01459</fullName>
    </submittedName>
</protein>
<dbReference type="SUPFAM" id="SSF56784">
    <property type="entry name" value="HAD-like"/>
    <property type="match status" value="1"/>
</dbReference>
<dbReference type="InterPro" id="IPR006357">
    <property type="entry name" value="HAD-SF_hydro_IIA"/>
</dbReference>
<dbReference type="GO" id="GO:0005737">
    <property type="term" value="C:cytoplasm"/>
    <property type="evidence" value="ECO:0007669"/>
    <property type="project" value="TreeGrafter"/>
</dbReference>
<dbReference type="Pfam" id="PF13242">
    <property type="entry name" value="Hydrolase_like"/>
    <property type="match status" value="1"/>
</dbReference>
<dbReference type="CDD" id="cd07525">
    <property type="entry name" value="HAD_like"/>
    <property type="match status" value="1"/>
</dbReference>
<dbReference type="EMBL" id="FUYX01000004">
    <property type="protein sequence ID" value="SKB67529.1"/>
    <property type="molecule type" value="Genomic_DNA"/>
</dbReference>
<dbReference type="AlphaFoldDB" id="A0A1T5D776"/>
<sequence>MQPEIETVPSSGIASTLPLAGFSEAADRFDLCLCDVWGVVHNGVAAYREAVAALMRMRQHGISVILVTNAPRPSEVIIGQLDGFSVPREAWDGIVTSGDVCRSLIRARAGEPMFRLGPDRDLPLIAGLDVRETGPEAAAYVLCTGLFDDEKDTAATYAELLAGFAARGLPLICANPDLVVERGGRIIPCAGSVALAYEEIGGQVIYAGKPHRPIYEAALAVAEEKRGAPIAVDRICAVGDAIRTDIAGAEGFGAAGIMVLAGIHAQDLMEASWEERHGWFGRQTHRPAYAMPHLVW</sequence>
<gene>
    <name evidence="1" type="ORF">SAMN05660750_01789</name>
</gene>
<evidence type="ECO:0000313" key="1">
    <source>
        <dbReference type="EMBL" id="SKB67529.1"/>
    </source>
</evidence>
<dbReference type="OrthoDB" id="9791073at2"/>
<proteinExistence type="predicted"/>
<name>A0A1T5D776_9HYPH</name>
<accession>A0A1T5D776</accession>
<dbReference type="NCBIfam" id="TIGR01459">
    <property type="entry name" value="HAD-SF-IIA-hyp4"/>
    <property type="match status" value="1"/>
</dbReference>